<name>A0A167N317_CALVF</name>
<accession>A0A167N317</accession>
<evidence type="ECO:0000313" key="2">
    <source>
        <dbReference type="EMBL" id="KZO97292.1"/>
    </source>
</evidence>
<sequence length="997" mass="111786">MSAWPAPRPLEHEHQVLSLLGVQTLVTVKMTDICKTIVEIFSGTRMINDMDIAPIPTEKRDVWDHVMNACIVFYHYTCMSDSMPFILKQQIRAVLRSSSNAMAKEGIPPHLAIGIDLHWLPPDMFAKWIPGVDWEYTARPQGIDSEDGTLTGLQFVASDGVSQAFQVDWYQRLVILHGELFGSLLDACSPYPALHVDNWPQAKSSLSLIRRVWDLADEAAQRLCIGAYAAQLEARLLRDVLYARDARWAFQRDISDSLLSSPWLPPHLLDFALGRQPSLCNLPAASQSATSVGGDWWRRLDGAETPSLIARIEMEFGPMLLSTLLPEGSWHEPDDPRTAHWYLQSRIDPWINFFLRCFVVGVTPSDSMIMALEHFTTNTAVLFSDRDPQRCIPIDVVPVRVLSRTCLRFCAREPNLPLHRPALLKADVWLERFEPIAASLKEQLPLPTKFTHMRDACEHLGILFASFGQEALERSSPRLQRLAMELLNQAHLCAAKESSLIQHLPDIRRIPPFWLRNMALACGLINATTIAREIQEQLQQDQHLLNPVGNTQQAIITQRSAAVKPVHISEDVDMDADSLQFEEEPQHNIGMTDVELQPRNEDHAPPAVTSGDIDIDMDADDMLPAPYVSDSVPSGAPRTEVQHPRSGWSPDHASSSESKSPENVHQNRSKSAAERDDAQQNSNAAQPEPVAKKVAPRPDAGQASKKKPLPTVIVIKLTTTASLKAGKKDPIRDDPDFRAYYASGPWNVPNTGMALEAIKIDTKLPTYTPTLGKKGWRRFEPFVLSPSAAENLAALVRQHGMVVLGWSNGLIIEITHGIYRCQTCQQMWPSTIAQSEWWEFCWRVWGGTCGPCSIRNKGCRHRTADCRDVPPSVYDVPYKQRKPTKLPTSDMTLLILGPLLGIKVPLPLSKNAKQQAKRKEKEEAAKLKGQSKGSTDLEEEVRQQGDVHQRPSRRGQARKKAESEDDAMEEDDRDEAESLYEDSTDRDDSDYEDTGYV</sequence>
<organism evidence="2 3">
    <name type="scientific">Calocera viscosa (strain TUFC12733)</name>
    <dbReference type="NCBI Taxonomy" id="1330018"/>
    <lineage>
        <taxon>Eukaryota</taxon>
        <taxon>Fungi</taxon>
        <taxon>Dikarya</taxon>
        <taxon>Basidiomycota</taxon>
        <taxon>Agaricomycotina</taxon>
        <taxon>Dacrymycetes</taxon>
        <taxon>Dacrymycetales</taxon>
        <taxon>Dacrymycetaceae</taxon>
        <taxon>Calocera</taxon>
    </lineage>
</organism>
<keyword evidence="3" id="KW-1185">Reference proteome</keyword>
<feature type="compositionally biased region" description="Acidic residues" evidence="1">
    <location>
        <begin position="963"/>
        <end position="997"/>
    </location>
</feature>
<feature type="region of interest" description="Disordered" evidence="1">
    <location>
        <begin position="592"/>
        <end position="707"/>
    </location>
</feature>
<feature type="compositionally biased region" description="Basic and acidic residues" evidence="1">
    <location>
        <begin position="940"/>
        <end position="949"/>
    </location>
</feature>
<reference evidence="2 3" key="1">
    <citation type="journal article" date="2016" name="Mol. Biol. Evol.">
        <title>Comparative Genomics of Early-Diverging Mushroom-Forming Fungi Provides Insights into the Origins of Lignocellulose Decay Capabilities.</title>
        <authorList>
            <person name="Nagy L.G."/>
            <person name="Riley R."/>
            <person name="Tritt A."/>
            <person name="Adam C."/>
            <person name="Daum C."/>
            <person name="Floudas D."/>
            <person name="Sun H."/>
            <person name="Yadav J.S."/>
            <person name="Pangilinan J."/>
            <person name="Larsson K.H."/>
            <person name="Matsuura K."/>
            <person name="Barry K."/>
            <person name="Labutti K."/>
            <person name="Kuo R."/>
            <person name="Ohm R.A."/>
            <person name="Bhattacharya S.S."/>
            <person name="Shirouzu T."/>
            <person name="Yoshinaga Y."/>
            <person name="Martin F.M."/>
            <person name="Grigoriev I.V."/>
            <person name="Hibbett D.S."/>
        </authorList>
    </citation>
    <scope>NUCLEOTIDE SEQUENCE [LARGE SCALE GENOMIC DNA]</scope>
    <source>
        <strain evidence="2 3">TUFC12733</strain>
    </source>
</reference>
<evidence type="ECO:0000256" key="1">
    <source>
        <dbReference type="SAM" id="MobiDB-lite"/>
    </source>
</evidence>
<feature type="region of interest" description="Disordered" evidence="1">
    <location>
        <begin position="913"/>
        <end position="997"/>
    </location>
</feature>
<dbReference type="AlphaFoldDB" id="A0A167N317"/>
<dbReference type="EMBL" id="KV417280">
    <property type="protein sequence ID" value="KZO97292.1"/>
    <property type="molecule type" value="Genomic_DNA"/>
</dbReference>
<evidence type="ECO:0000313" key="3">
    <source>
        <dbReference type="Proteomes" id="UP000076738"/>
    </source>
</evidence>
<feature type="compositionally biased region" description="Basic and acidic residues" evidence="1">
    <location>
        <begin position="917"/>
        <end position="926"/>
    </location>
</feature>
<feature type="compositionally biased region" description="Polar residues" evidence="1">
    <location>
        <begin position="652"/>
        <end position="670"/>
    </location>
</feature>
<proteinExistence type="predicted"/>
<protein>
    <submittedName>
        <fullName evidence="2">Uncharacterized protein</fullName>
    </submittedName>
</protein>
<dbReference type="OrthoDB" id="10551497at2759"/>
<dbReference type="Proteomes" id="UP000076738">
    <property type="component" value="Unassembled WGS sequence"/>
</dbReference>
<gene>
    <name evidence="2" type="ORF">CALVIDRAFT_563088</name>
</gene>